<dbReference type="Pfam" id="PF13977">
    <property type="entry name" value="TetR_C_6"/>
    <property type="match status" value="1"/>
</dbReference>
<proteinExistence type="predicted"/>
<dbReference type="RefSeq" id="WP_243653451.1">
    <property type="nucleotide sequence ID" value="NZ_SMFZ01000001.1"/>
</dbReference>
<dbReference type="PROSITE" id="PS50977">
    <property type="entry name" value="HTH_TETR_2"/>
    <property type="match status" value="1"/>
</dbReference>
<dbReference type="PANTHER" id="PTHR30055">
    <property type="entry name" value="HTH-TYPE TRANSCRIPTIONAL REGULATOR RUTR"/>
    <property type="match status" value="1"/>
</dbReference>
<evidence type="ECO:0000256" key="1">
    <source>
        <dbReference type="ARBA" id="ARBA00022491"/>
    </source>
</evidence>
<dbReference type="PRINTS" id="PR00455">
    <property type="entry name" value="HTHTETR"/>
</dbReference>
<dbReference type="SUPFAM" id="SSF48498">
    <property type="entry name" value="Tetracyclin repressor-like, C-terminal domain"/>
    <property type="match status" value="1"/>
</dbReference>
<dbReference type="InterPro" id="IPR001647">
    <property type="entry name" value="HTH_TetR"/>
</dbReference>
<keyword evidence="9" id="KW-1185">Reference proteome</keyword>
<evidence type="ECO:0000313" key="8">
    <source>
        <dbReference type="EMBL" id="TCK27007.1"/>
    </source>
</evidence>
<dbReference type="GO" id="GO:0000976">
    <property type="term" value="F:transcription cis-regulatory region binding"/>
    <property type="evidence" value="ECO:0007669"/>
    <property type="project" value="TreeGrafter"/>
</dbReference>
<organism evidence="8 9">
    <name type="scientific">Pseudonocardia endophytica</name>
    <dbReference type="NCBI Taxonomy" id="401976"/>
    <lineage>
        <taxon>Bacteria</taxon>
        <taxon>Bacillati</taxon>
        <taxon>Actinomycetota</taxon>
        <taxon>Actinomycetes</taxon>
        <taxon>Pseudonocardiales</taxon>
        <taxon>Pseudonocardiaceae</taxon>
        <taxon>Pseudonocardia</taxon>
    </lineage>
</organism>
<evidence type="ECO:0000256" key="5">
    <source>
        <dbReference type="PROSITE-ProRule" id="PRU00335"/>
    </source>
</evidence>
<feature type="domain" description="HTH tetR-type" evidence="7">
    <location>
        <begin position="16"/>
        <end position="76"/>
    </location>
</feature>
<evidence type="ECO:0000313" key="9">
    <source>
        <dbReference type="Proteomes" id="UP000295560"/>
    </source>
</evidence>
<dbReference type="InterPro" id="IPR039538">
    <property type="entry name" value="BetI_C"/>
</dbReference>
<evidence type="ECO:0000256" key="6">
    <source>
        <dbReference type="SAM" id="MobiDB-lite"/>
    </source>
</evidence>
<evidence type="ECO:0000256" key="2">
    <source>
        <dbReference type="ARBA" id="ARBA00023015"/>
    </source>
</evidence>
<dbReference type="InterPro" id="IPR036271">
    <property type="entry name" value="Tet_transcr_reg_TetR-rel_C_sf"/>
</dbReference>
<dbReference type="EMBL" id="SMFZ01000001">
    <property type="protein sequence ID" value="TCK27007.1"/>
    <property type="molecule type" value="Genomic_DNA"/>
</dbReference>
<gene>
    <name evidence="8" type="ORF">EV378_2858</name>
</gene>
<protein>
    <submittedName>
        <fullName evidence="8">TetR family transcriptional regulator</fullName>
    </submittedName>
</protein>
<dbReference type="Gene3D" id="1.10.357.10">
    <property type="entry name" value="Tetracycline Repressor, domain 2"/>
    <property type="match status" value="1"/>
</dbReference>
<keyword evidence="3 5" id="KW-0238">DNA-binding</keyword>
<dbReference type="InterPro" id="IPR050109">
    <property type="entry name" value="HTH-type_TetR-like_transc_reg"/>
</dbReference>
<evidence type="ECO:0000256" key="4">
    <source>
        <dbReference type="ARBA" id="ARBA00023163"/>
    </source>
</evidence>
<reference evidence="8 9" key="1">
    <citation type="submission" date="2019-03" db="EMBL/GenBank/DDBJ databases">
        <title>Sequencing the genomes of 1000 actinobacteria strains.</title>
        <authorList>
            <person name="Klenk H.-P."/>
        </authorList>
    </citation>
    <scope>NUCLEOTIDE SEQUENCE [LARGE SCALE GENOMIC DNA]</scope>
    <source>
        <strain evidence="8 9">DSM 44969</strain>
    </source>
</reference>
<name>A0A4R1HW87_PSEEN</name>
<dbReference type="InterPro" id="IPR009057">
    <property type="entry name" value="Homeodomain-like_sf"/>
</dbReference>
<sequence>MVTDPPARRTQEQRRAETERSVVDAATELIARSGSRPITLAQVGEAAGYSRGIVRHQFGSRERLIEAVLDRAQRMDLPDYAGDGLAQLVGIVETYLRAVSRPTPSTAAFLRLWMEALAADPVVSPLFAERDEGFRSLLGDAVRRGVDDGTVRAEVDADAAGAVLMAIVRGSALQLIADPPVDPAGLTSEAVRTVRVAFGR</sequence>
<evidence type="ECO:0000256" key="3">
    <source>
        <dbReference type="ARBA" id="ARBA00023125"/>
    </source>
</evidence>
<dbReference type="AlphaFoldDB" id="A0A4R1HW87"/>
<keyword evidence="1" id="KW-0678">Repressor</keyword>
<feature type="region of interest" description="Disordered" evidence="6">
    <location>
        <begin position="1"/>
        <end position="21"/>
    </location>
</feature>
<comment type="caution">
    <text evidence="8">The sequence shown here is derived from an EMBL/GenBank/DDBJ whole genome shotgun (WGS) entry which is preliminary data.</text>
</comment>
<feature type="DNA-binding region" description="H-T-H motif" evidence="5">
    <location>
        <begin position="39"/>
        <end position="58"/>
    </location>
</feature>
<accession>A0A4R1HW87</accession>
<evidence type="ECO:0000259" key="7">
    <source>
        <dbReference type="PROSITE" id="PS50977"/>
    </source>
</evidence>
<dbReference type="SUPFAM" id="SSF46689">
    <property type="entry name" value="Homeodomain-like"/>
    <property type="match status" value="1"/>
</dbReference>
<dbReference type="Proteomes" id="UP000295560">
    <property type="component" value="Unassembled WGS sequence"/>
</dbReference>
<dbReference type="PANTHER" id="PTHR30055:SF234">
    <property type="entry name" value="HTH-TYPE TRANSCRIPTIONAL REGULATOR BETI"/>
    <property type="match status" value="1"/>
</dbReference>
<dbReference type="Pfam" id="PF00440">
    <property type="entry name" value="TetR_N"/>
    <property type="match status" value="1"/>
</dbReference>
<keyword evidence="2" id="KW-0805">Transcription regulation</keyword>
<keyword evidence="4" id="KW-0804">Transcription</keyword>
<dbReference type="GO" id="GO:0003700">
    <property type="term" value="F:DNA-binding transcription factor activity"/>
    <property type="evidence" value="ECO:0007669"/>
    <property type="project" value="TreeGrafter"/>
</dbReference>